<dbReference type="EnsemblPlants" id="Ma02_t15480.1">
    <property type="protein sequence ID" value="Ma02_p15480.1"/>
    <property type="gene ID" value="Ma02_g15480"/>
</dbReference>
<evidence type="ECO:0000313" key="2">
    <source>
        <dbReference type="EnsemblPlants" id="Ma02_p15480.1"/>
    </source>
</evidence>
<dbReference type="Gramene" id="Ma02_t15480.1">
    <property type="protein sequence ID" value="Ma02_p15480.1"/>
    <property type="gene ID" value="Ma02_g15480"/>
</dbReference>
<dbReference type="AlphaFoldDB" id="A0A804I356"/>
<dbReference type="InParanoid" id="A0A804I356"/>
<evidence type="ECO:0000313" key="3">
    <source>
        <dbReference type="Proteomes" id="UP000012960"/>
    </source>
</evidence>
<dbReference type="Proteomes" id="UP000012960">
    <property type="component" value="Unplaced"/>
</dbReference>
<gene>
    <name evidence="1" type="ORF">GSMUA_70390.1</name>
</gene>
<name>A0A804I356_MUSAM</name>
<organism evidence="2 3">
    <name type="scientific">Musa acuminata subsp. malaccensis</name>
    <name type="common">Wild banana</name>
    <name type="synonym">Musa malaccensis</name>
    <dbReference type="NCBI Taxonomy" id="214687"/>
    <lineage>
        <taxon>Eukaryota</taxon>
        <taxon>Viridiplantae</taxon>
        <taxon>Streptophyta</taxon>
        <taxon>Embryophyta</taxon>
        <taxon>Tracheophyta</taxon>
        <taxon>Spermatophyta</taxon>
        <taxon>Magnoliopsida</taxon>
        <taxon>Liliopsida</taxon>
        <taxon>Zingiberales</taxon>
        <taxon>Musaceae</taxon>
        <taxon>Musa</taxon>
    </lineage>
</organism>
<protein>
    <submittedName>
        <fullName evidence="1">(wild Malaysian banana) hypothetical protein</fullName>
    </submittedName>
</protein>
<sequence>MVSIAAGSGLPWRSPPAASRIWLIPFINPAHQLRIISS</sequence>
<evidence type="ECO:0000313" key="1">
    <source>
        <dbReference type="EMBL" id="CAG1862145.1"/>
    </source>
</evidence>
<reference evidence="1" key="1">
    <citation type="submission" date="2021-03" db="EMBL/GenBank/DDBJ databases">
        <authorList>
            <consortium name="Genoscope - CEA"/>
            <person name="William W."/>
        </authorList>
    </citation>
    <scope>NUCLEOTIDE SEQUENCE</scope>
    <source>
        <strain evidence="1">Doubled-haploid Pahang</strain>
    </source>
</reference>
<keyword evidence="3" id="KW-1185">Reference proteome</keyword>
<proteinExistence type="predicted"/>
<reference evidence="2" key="2">
    <citation type="submission" date="2021-05" db="UniProtKB">
        <authorList>
            <consortium name="EnsemblPlants"/>
        </authorList>
    </citation>
    <scope>IDENTIFICATION</scope>
    <source>
        <strain evidence="2">subsp. malaccensis</strain>
    </source>
</reference>
<dbReference type="EMBL" id="HG996467">
    <property type="protein sequence ID" value="CAG1862145.1"/>
    <property type="molecule type" value="Genomic_DNA"/>
</dbReference>
<accession>A0A804I356</accession>